<protein>
    <submittedName>
        <fullName evidence="1">(Mediterranean fruit fly) hypothetical protein</fullName>
    </submittedName>
</protein>
<reference evidence="1" key="1">
    <citation type="submission" date="2020-11" db="EMBL/GenBank/DDBJ databases">
        <authorList>
            <person name="Whitehead M."/>
        </authorList>
    </citation>
    <scope>NUCLEOTIDE SEQUENCE</scope>
    <source>
        <strain evidence="1">EGII</strain>
    </source>
</reference>
<gene>
    <name evidence="1" type="ORF">CCAP1982_LOCUS3465</name>
</gene>
<feature type="non-terminal residue" evidence="1">
    <location>
        <position position="62"/>
    </location>
</feature>
<keyword evidence="2" id="KW-1185">Reference proteome</keyword>
<dbReference type="Proteomes" id="UP000606786">
    <property type="component" value="Unassembled WGS sequence"/>
</dbReference>
<proteinExistence type="predicted"/>
<accession>A0A811U670</accession>
<name>A0A811U670_CERCA</name>
<organism evidence="1 2">
    <name type="scientific">Ceratitis capitata</name>
    <name type="common">Mediterranean fruit fly</name>
    <name type="synonym">Tephritis capitata</name>
    <dbReference type="NCBI Taxonomy" id="7213"/>
    <lineage>
        <taxon>Eukaryota</taxon>
        <taxon>Metazoa</taxon>
        <taxon>Ecdysozoa</taxon>
        <taxon>Arthropoda</taxon>
        <taxon>Hexapoda</taxon>
        <taxon>Insecta</taxon>
        <taxon>Pterygota</taxon>
        <taxon>Neoptera</taxon>
        <taxon>Endopterygota</taxon>
        <taxon>Diptera</taxon>
        <taxon>Brachycera</taxon>
        <taxon>Muscomorpha</taxon>
        <taxon>Tephritoidea</taxon>
        <taxon>Tephritidae</taxon>
        <taxon>Ceratitis</taxon>
        <taxon>Ceratitis</taxon>
    </lineage>
</organism>
<dbReference type="AlphaFoldDB" id="A0A811U670"/>
<evidence type="ECO:0000313" key="1">
    <source>
        <dbReference type="EMBL" id="CAD6994732.1"/>
    </source>
</evidence>
<comment type="caution">
    <text evidence="1">The sequence shown here is derived from an EMBL/GenBank/DDBJ whole genome shotgun (WGS) entry which is preliminary data.</text>
</comment>
<sequence>MKRPTVRIFYENPSRLTHEESKLYGDKLEVVMDDHSSFKLVNVWVLLRTELEWGGNSFCVED</sequence>
<evidence type="ECO:0000313" key="2">
    <source>
        <dbReference type="Proteomes" id="UP000606786"/>
    </source>
</evidence>
<dbReference type="EMBL" id="CAJHJT010000001">
    <property type="protein sequence ID" value="CAD6994732.1"/>
    <property type="molecule type" value="Genomic_DNA"/>
</dbReference>